<dbReference type="InterPro" id="IPR022189">
    <property type="entry name" value="SMTN"/>
</dbReference>
<evidence type="ECO:0000313" key="6">
    <source>
        <dbReference type="EMBL" id="KAK3803532.1"/>
    </source>
</evidence>
<accession>A0AAE1BE28</accession>
<feature type="region of interest" description="Disordered" evidence="4">
    <location>
        <begin position="76"/>
        <end position="106"/>
    </location>
</feature>
<dbReference type="Proteomes" id="UP001283361">
    <property type="component" value="Unassembled WGS sequence"/>
</dbReference>
<feature type="domain" description="Calponin-homology (CH)" evidence="5">
    <location>
        <begin position="318"/>
        <end position="424"/>
    </location>
</feature>
<keyword evidence="1" id="KW-0597">Phosphoprotein</keyword>
<dbReference type="InterPro" id="IPR001715">
    <property type="entry name" value="CH_dom"/>
</dbReference>
<evidence type="ECO:0000259" key="5">
    <source>
        <dbReference type="PROSITE" id="PS50021"/>
    </source>
</evidence>
<dbReference type="CDD" id="cd21200">
    <property type="entry name" value="CH_SMTN-like"/>
    <property type="match status" value="1"/>
</dbReference>
<dbReference type="SMART" id="SM00033">
    <property type="entry name" value="CH"/>
    <property type="match status" value="1"/>
</dbReference>
<evidence type="ECO:0000313" key="7">
    <source>
        <dbReference type="Proteomes" id="UP001283361"/>
    </source>
</evidence>
<dbReference type="Gene3D" id="1.10.418.10">
    <property type="entry name" value="Calponin-like domain"/>
    <property type="match status" value="1"/>
</dbReference>
<feature type="compositionally biased region" description="Low complexity" evidence="4">
    <location>
        <begin position="189"/>
        <end position="198"/>
    </location>
</feature>
<dbReference type="PROSITE" id="PS50021">
    <property type="entry name" value="CH"/>
    <property type="match status" value="1"/>
</dbReference>
<dbReference type="EMBL" id="JAWDGP010000115">
    <property type="protein sequence ID" value="KAK3803532.1"/>
    <property type="molecule type" value="Genomic_DNA"/>
</dbReference>
<dbReference type="SUPFAM" id="SSF47576">
    <property type="entry name" value="Calponin-homology domain, CH-domain"/>
    <property type="match status" value="1"/>
</dbReference>
<keyword evidence="7" id="KW-1185">Reference proteome</keyword>
<protein>
    <recommendedName>
        <fullName evidence="5">Calponin-homology (CH) domain-containing protein</fullName>
    </recommendedName>
</protein>
<dbReference type="PANTHER" id="PTHR23167">
    <property type="entry name" value="CALPONIN HOMOLOGY DOMAIN-CONTAINING PROTEIN DDB_G0272472-RELATED"/>
    <property type="match status" value="1"/>
</dbReference>
<sequence length="436" mass="49202">MWSSFRTPQFLGGDLELNDLEDLRDVPTEPRPAVTMPGSYENITDEEELHKMMNATEDFAERKAIRARLREIRDKQREEMEAKRKEREARAEDHVKKKFLQAEEQKRKTMEAYKQVGPTHERDSKYHTFTENMIQEKQKQADADKAAKMAAYSSTKTTVGPGGETITTSIVTERTPVGTVSKKVVEKTGPGSSPAGAGRPAEETARELTEQLMRASGPGVRGQITVKTESWNSADGKVEKSEKTQTWGAKPQGAKGAMAAFKQMDNAANPAPARPNGLLAVSLAKKAATTMRRNAVAIKQEILYFCKMNTQEVARSPSAIKQVLLDWTKAMTREYTEVEITNFSTSWNNGMAFCALIHHFYPHAFDFKSLDPKQRRKNFELAFDTAEKEGDIAPLLDVEDMVRMKTPDWKCVFTYVQSLYRHLKDHENNKAVSVEQ</sequence>
<dbReference type="AlphaFoldDB" id="A0AAE1BE28"/>
<dbReference type="Pfam" id="PF00307">
    <property type="entry name" value="CH"/>
    <property type="match status" value="1"/>
</dbReference>
<evidence type="ECO:0000256" key="4">
    <source>
        <dbReference type="SAM" id="MobiDB-lite"/>
    </source>
</evidence>
<dbReference type="InterPro" id="IPR050540">
    <property type="entry name" value="F-actin_Monoox_Mical"/>
</dbReference>
<evidence type="ECO:0000256" key="2">
    <source>
        <dbReference type="ARBA" id="ARBA00023054"/>
    </source>
</evidence>
<dbReference type="InterPro" id="IPR036872">
    <property type="entry name" value="CH_dom_sf"/>
</dbReference>
<gene>
    <name evidence="6" type="ORF">RRG08_019145</name>
</gene>
<dbReference type="FunFam" id="1.10.418.10:FF:000009">
    <property type="entry name" value="smoothelin isoform X2"/>
    <property type="match status" value="1"/>
</dbReference>
<evidence type="ECO:0000256" key="3">
    <source>
        <dbReference type="ARBA" id="ARBA00061655"/>
    </source>
</evidence>
<keyword evidence="2" id="KW-0175">Coiled coil</keyword>
<comment type="caution">
    <text evidence="6">The sequence shown here is derived from an EMBL/GenBank/DDBJ whole genome shotgun (WGS) entry which is preliminary data.</text>
</comment>
<dbReference type="PANTHER" id="PTHR23167:SF88">
    <property type="entry name" value="CALPONIN-HOMOLOGY (CH) DOMAIN-CONTAINING PROTEIN"/>
    <property type="match status" value="1"/>
</dbReference>
<feature type="region of interest" description="Disordered" evidence="4">
    <location>
        <begin position="233"/>
        <end position="252"/>
    </location>
</feature>
<organism evidence="6 7">
    <name type="scientific">Elysia crispata</name>
    <name type="common">lettuce slug</name>
    <dbReference type="NCBI Taxonomy" id="231223"/>
    <lineage>
        <taxon>Eukaryota</taxon>
        <taxon>Metazoa</taxon>
        <taxon>Spiralia</taxon>
        <taxon>Lophotrochozoa</taxon>
        <taxon>Mollusca</taxon>
        <taxon>Gastropoda</taxon>
        <taxon>Heterobranchia</taxon>
        <taxon>Euthyneura</taxon>
        <taxon>Panpulmonata</taxon>
        <taxon>Sacoglossa</taxon>
        <taxon>Placobranchoidea</taxon>
        <taxon>Plakobranchidae</taxon>
        <taxon>Elysia</taxon>
    </lineage>
</organism>
<feature type="region of interest" description="Disordered" evidence="4">
    <location>
        <begin position="152"/>
        <end position="205"/>
    </location>
</feature>
<dbReference type="Pfam" id="PF12510">
    <property type="entry name" value="Smoothelin"/>
    <property type="match status" value="1"/>
</dbReference>
<reference evidence="6" key="1">
    <citation type="journal article" date="2023" name="G3 (Bethesda)">
        <title>A reference genome for the long-term kleptoplast-retaining sea slug Elysia crispata morphotype clarki.</title>
        <authorList>
            <person name="Eastman K.E."/>
            <person name="Pendleton A.L."/>
            <person name="Shaikh M.A."/>
            <person name="Suttiyut T."/>
            <person name="Ogas R."/>
            <person name="Tomko P."/>
            <person name="Gavelis G."/>
            <person name="Widhalm J.R."/>
            <person name="Wisecaver J.H."/>
        </authorList>
    </citation>
    <scope>NUCLEOTIDE SEQUENCE</scope>
    <source>
        <strain evidence="6">ECLA1</strain>
    </source>
</reference>
<name>A0AAE1BE28_9GAST</name>
<comment type="similarity">
    <text evidence="3">Belongs to the smoothelin family.</text>
</comment>
<evidence type="ECO:0000256" key="1">
    <source>
        <dbReference type="ARBA" id="ARBA00022553"/>
    </source>
</evidence>
<proteinExistence type="inferred from homology"/>